<organism evidence="1 2">
    <name type="scientific">Algoriphagus hitonicola</name>
    <dbReference type="NCBI Taxonomy" id="435880"/>
    <lineage>
        <taxon>Bacteria</taxon>
        <taxon>Pseudomonadati</taxon>
        <taxon>Bacteroidota</taxon>
        <taxon>Cytophagia</taxon>
        <taxon>Cytophagales</taxon>
        <taxon>Cyclobacteriaceae</taxon>
        <taxon>Algoriphagus</taxon>
    </lineage>
</organism>
<gene>
    <name evidence="1" type="ORF">SAMN04487988_101136</name>
</gene>
<keyword evidence="2" id="KW-1185">Reference proteome</keyword>
<dbReference type="RefSeq" id="WP_092788318.1">
    <property type="nucleotide sequence ID" value="NZ_FOPC01000001.1"/>
</dbReference>
<dbReference type="Proteomes" id="UP000199642">
    <property type="component" value="Unassembled WGS sequence"/>
</dbReference>
<evidence type="ECO:0000313" key="1">
    <source>
        <dbReference type="EMBL" id="SFG03373.1"/>
    </source>
</evidence>
<sequence length="71" mass="7980">METILIKPKNEEEATTIKAILEALKVNFSMSETDEESIKIAKSVAQGYKELKEVKKGKLQAKDIDELLSEL</sequence>
<name>A0A1I2NID4_9BACT</name>
<accession>A0A1I2NID4</accession>
<dbReference type="EMBL" id="FOPC01000001">
    <property type="protein sequence ID" value="SFG03373.1"/>
    <property type="molecule type" value="Genomic_DNA"/>
</dbReference>
<evidence type="ECO:0000313" key="2">
    <source>
        <dbReference type="Proteomes" id="UP000199642"/>
    </source>
</evidence>
<proteinExistence type="predicted"/>
<protein>
    <submittedName>
        <fullName evidence="1">Uncharacterized protein</fullName>
    </submittedName>
</protein>
<dbReference type="STRING" id="435880.SAMN04487988_101136"/>
<dbReference type="AlphaFoldDB" id="A0A1I2NID4"/>
<reference evidence="2" key="1">
    <citation type="submission" date="2016-10" db="EMBL/GenBank/DDBJ databases">
        <authorList>
            <person name="Varghese N."/>
            <person name="Submissions S."/>
        </authorList>
    </citation>
    <scope>NUCLEOTIDE SEQUENCE [LARGE SCALE GENOMIC DNA]</scope>
    <source>
        <strain evidence="2">DSM 19315</strain>
    </source>
</reference>
<dbReference type="OrthoDB" id="827255at2"/>